<dbReference type="OrthoDB" id="10006996at2759"/>
<keyword evidence="2" id="KW-1185">Reference proteome</keyword>
<evidence type="ECO:0000313" key="2">
    <source>
        <dbReference type="Proteomes" id="UP000054359"/>
    </source>
</evidence>
<organism evidence="1 2">
    <name type="scientific">Stegodyphus mimosarum</name>
    <name type="common">African social velvet spider</name>
    <dbReference type="NCBI Taxonomy" id="407821"/>
    <lineage>
        <taxon>Eukaryota</taxon>
        <taxon>Metazoa</taxon>
        <taxon>Ecdysozoa</taxon>
        <taxon>Arthropoda</taxon>
        <taxon>Chelicerata</taxon>
        <taxon>Arachnida</taxon>
        <taxon>Araneae</taxon>
        <taxon>Araneomorphae</taxon>
        <taxon>Entelegynae</taxon>
        <taxon>Eresoidea</taxon>
        <taxon>Eresidae</taxon>
        <taxon>Stegodyphus</taxon>
    </lineage>
</organism>
<dbReference type="AlphaFoldDB" id="A0A087UTA6"/>
<accession>A0A087UTA6</accession>
<dbReference type="STRING" id="407821.A0A087UTA6"/>
<proteinExistence type="predicted"/>
<dbReference type="PANTHER" id="PTHR23278:SF19">
    <property type="entry name" value="OBSCURIN"/>
    <property type="match status" value="1"/>
</dbReference>
<dbReference type="PANTHER" id="PTHR23278">
    <property type="entry name" value="SIDESTEP PROTEIN"/>
    <property type="match status" value="1"/>
</dbReference>
<reference evidence="1 2" key="1">
    <citation type="submission" date="2013-11" db="EMBL/GenBank/DDBJ databases">
        <title>Genome sequencing of Stegodyphus mimosarum.</title>
        <authorList>
            <person name="Bechsgaard J."/>
        </authorList>
    </citation>
    <scope>NUCLEOTIDE SEQUENCE [LARGE SCALE GENOMIC DNA]</scope>
</reference>
<name>A0A087UTA6_STEMI</name>
<protein>
    <submittedName>
        <fullName evidence="1">Uncharacterized protein</fullName>
    </submittedName>
</protein>
<gene>
    <name evidence="1" type="ORF">X975_06456</name>
</gene>
<sequence>MCWATNSIGRQKEPCTFRIVPAGPPEEPKSCVISNRTLKCIVLECEGGQDGGSQQLFQLEVFGTDSDKFLANVTSHGAPVFNVCSL</sequence>
<dbReference type="EMBL" id="KK121490">
    <property type="protein sequence ID" value="KFM80595.1"/>
    <property type="molecule type" value="Genomic_DNA"/>
</dbReference>
<evidence type="ECO:0000313" key="1">
    <source>
        <dbReference type="EMBL" id="KFM80595.1"/>
    </source>
</evidence>
<feature type="non-terminal residue" evidence="1">
    <location>
        <position position="86"/>
    </location>
</feature>
<dbReference type="Proteomes" id="UP000054359">
    <property type="component" value="Unassembled WGS sequence"/>
</dbReference>